<comment type="caution">
    <text evidence="1">The sequence shown here is derived from an EMBL/GenBank/DDBJ whole genome shotgun (WGS) entry which is preliminary data.</text>
</comment>
<sequence length="93" mass="10631">MHYTTCRLGFIYPNVSSVQYVLGDKNDPIKCCHVIESATWREDIGYTIDGASIISEKSINYSSCVPRYAFRTIFFPHYKIPYLATSKLAQTKP</sequence>
<proteinExistence type="predicted"/>
<name>A0AAN9PWJ8_CLITE</name>
<protein>
    <submittedName>
        <fullName evidence="1">Uncharacterized protein</fullName>
    </submittedName>
</protein>
<organism evidence="1 2">
    <name type="scientific">Clitoria ternatea</name>
    <name type="common">Butterfly pea</name>
    <dbReference type="NCBI Taxonomy" id="43366"/>
    <lineage>
        <taxon>Eukaryota</taxon>
        <taxon>Viridiplantae</taxon>
        <taxon>Streptophyta</taxon>
        <taxon>Embryophyta</taxon>
        <taxon>Tracheophyta</taxon>
        <taxon>Spermatophyta</taxon>
        <taxon>Magnoliopsida</taxon>
        <taxon>eudicotyledons</taxon>
        <taxon>Gunneridae</taxon>
        <taxon>Pentapetalae</taxon>
        <taxon>rosids</taxon>
        <taxon>fabids</taxon>
        <taxon>Fabales</taxon>
        <taxon>Fabaceae</taxon>
        <taxon>Papilionoideae</taxon>
        <taxon>50 kb inversion clade</taxon>
        <taxon>NPAAA clade</taxon>
        <taxon>indigoferoid/millettioid clade</taxon>
        <taxon>Phaseoleae</taxon>
        <taxon>Clitoria</taxon>
    </lineage>
</organism>
<gene>
    <name evidence="1" type="ORF">RJT34_09749</name>
</gene>
<accession>A0AAN9PWJ8</accession>
<evidence type="ECO:0000313" key="2">
    <source>
        <dbReference type="Proteomes" id="UP001359559"/>
    </source>
</evidence>
<dbReference type="Proteomes" id="UP001359559">
    <property type="component" value="Unassembled WGS sequence"/>
</dbReference>
<keyword evidence="2" id="KW-1185">Reference proteome</keyword>
<dbReference type="AlphaFoldDB" id="A0AAN9PWJ8"/>
<dbReference type="EMBL" id="JAYKXN010000002">
    <property type="protein sequence ID" value="KAK7311538.1"/>
    <property type="molecule type" value="Genomic_DNA"/>
</dbReference>
<reference evidence="1 2" key="1">
    <citation type="submission" date="2024-01" db="EMBL/GenBank/DDBJ databases">
        <title>The genomes of 5 underutilized Papilionoideae crops provide insights into root nodulation and disease resistance.</title>
        <authorList>
            <person name="Yuan L."/>
        </authorList>
    </citation>
    <scope>NUCLEOTIDE SEQUENCE [LARGE SCALE GENOMIC DNA]</scope>
    <source>
        <strain evidence="1">LY-2023</strain>
        <tissue evidence="1">Leaf</tissue>
    </source>
</reference>
<evidence type="ECO:0000313" key="1">
    <source>
        <dbReference type="EMBL" id="KAK7311538.1"/>
    </source>
</evidence>